<keyword evidence="3" id="KW-1185">Reference proteome</keyword>
<dbReference type="InterPro" id="IPR046787">
    <property type="entry name" value="DnaT_2"/>
</dbReference>
<accession>A0A1X7GA12</accession>
<protein>
    <recommendedName>
        <fullName evidence="1">Putative DnaT-like domain-containing protein</fullName>
    </recommendedName>
</protein>
<proteinExistence type="predicted"/>
<sequence length="147" mass="16006">MGLSYTTLAVTVAEADAYATARAWSAWTGDEAVKTAALRRGQDYIASTYNARWNVEFDDADAPDEVKYAIIEAAYREIVTPGSLAPDYVAAKAVTRDRKKVGQIEKEVEYAQATSAASVRPQIAIIDRLLAPYLNQAFGASVDLLRV</sequence>
<feature type="domain" description="Putative DnaT-like" evidence="1">
    <location>
        <begin position="10"/>
        <end position="54"/>
    </location>
</feature>
<gene>
    <name evidence="2" type="ORF">SAMN02982989_3411</name>
</gene>
<evidence type="ECO:0000259" key="1">
    <source>
        <dbReference type="Pfam" id="PF20557"/>
    </source>
</evidence>
<dbReference type="RefSeq" id="WP_085424114.1">
    <property type="nucleotide sequence ID" value="NZ_FXAF01000011.1"/>
</dbReference>
<dbReference type="Proteomes" id="UP000192903">
    <property type="component" value="Unassembled WGS sequence"/>
</dbReference>
<dbReference type="AlphaFoldDB" id="A0A1X7GA12"/>
<dbReference type="EMBL" id="FXAF01000011">
    <property type="protein sequence ID" value="SMF65833.1"/>
    <property type="molecule type" value="Genomic_DNA"/>
</dbReference>
<dbReference type="STRING" id="464029.SAMN02982989_3411"/>
<evidence type="ECO:0000313" key="3">
    <source>
        <dbReference type="Proteomes" id="UP000192903"/>
    </source>
</evidence>
<evidence type="ECO:0000313" key="2">
    <source>
        <dbReference type="EMBL" id="SMF65833.1"/>
    </source>
</evidence>
<dbReference type="Pfam" id="PF20557">
    <property type="entry name" value="DnaT_2"/>
    <property type="match status" value="2"/>
</dbReference>
<dbReference type="OrthoDB" id="980409at2"/>
<reference evidence="3" key="1">
    <citation type="submission" date="2017-04" db="EMBL/GenBank/DDBJ databases">
        <authorList>
            <person name="Varghese N."/>
            <person name="Submissions S."/>
        </authorList>
    </citation>
    <scope>NUCLEOTIDE SEQUENCE [LARGE SCALE GENOMIC DNA]</scope>
    <source>
        <strain evidence="3">B4P</strain>
    </source>
</reference>
<organism evidence="2 3">
    <name type="scientific">Xaviernesmea oryzae</name>
    <dbReference type="NCBI Taxonomy" id="464029"/>
    <lineage>
        <taxon>Bacteria</taxon>
        <taxon>Pseudomonadati</taxon>
        <taxon>Pseudomonadota</taxon>
        <taxon>Alphaproteobacteria</taxon>
        <taxon>Hyphomicrobiales</taxon>
        <taxon>Rhizobiaceae</taxon>
        <taxon>Rhizobium/Agrobacterium group</taxon>
        <taxon>Xaviernesmea</taxon>
    </lineage>
</organism>
<feature type="domain" description="Putative DnaT-like" evidence="1">
    <location>
        <begin position="55"/>
        <end position="145"/>
    </location>
</feature>
<name>A0A1X7GA12_9HYPH</name>